<dbReference type="EMBL" id="KN847530">
    <property type="protein sequence ID" value="KIW08729.1"/>
    <property type="molecule type" value="Genomic_DNA"/>
</dbReference>
<feature type="region of interest" description="Disordered" evidence="1">
    <location>
        <begin position="350"/>
        <end position="371"/>
    </location>
</feature>
<dbReference type="Gene3D" id="3.40.50.1240">
    <property type="entry name" value="Phosphoglycerate mutase-like"/>
    <property type="match status" value="1"/>
</dbReference>
<dbReference type="AlphaFoldDB" id="A0A0D2BBJ9"/>
<dbReference type="GO" id="GO:0016791">
    <property type="term" value="F:phosphatase activity"/>
    <property type="evidence" value="ECO:0007669"/>
    <property type="project" value="TreeGrafter"/>
</dbReference>
<gene>
    <name evidence="3" type="ORF">PV09_00671</name>
</gene>
<keyword evidence="2" id="KW-1133">Transmembrane helix</keyword>
<keyword evidence="2" id="KW-0472">Membrane</keyword>
<dbReference type="GeneID" id="27308644"/>
<reference evidence="3 4" key="1">
    <citation type="submission" date="2015-01" db="EMBL/GenBank/DDBJ databases">
        <title>The Genome Sequence of Ochroconis gallopava CBS43764.</title>
        <authorList>
            <consortium name="The Broad Institute Genomics Platform"/>
            <person name="Cuomo C."/>
            <person name="de Hoog S."/>
            <person name="Gorbushina A."/>
            <person name="Stielow B."/>
            <person name="Teixiera M."/>
            <person name="Abouelleil A."/>
            <person name="Chapman S.B."/>
            <person name="Priest M."/>
            <person name="Young S.K."/>
            <person name="Wortman J."/>
            <person name="Nusbaum C."/>
            <person name="Birren B."/>
        </authorList>
    </citation>
    <scope>NUCLEOTIDE SEQUENCE [LARGE SCALE GENOMIC DNA]</scope>
    <source>
        <strain evidence="3 4">CBS 43764</strain>
    </source>
</reference>
<dbReference type="Pfam" id="PF00300">
    <property type="entry name" value="His_Phos_1"/>
    <property type="match status" value="1"/>
</dbReference>
<dbReference type="InterPro" id="IPR013078">
    <property type="entry name" value="His_Pase_superF_clade-1"/>
</dbReference>
<feature type="transmembrane region" description="Helical" evidence="2">
    <location>
        <begin position="24"/>
        <end position="45"/>
    </location>
</feature>
<evidence type="ECO:0000256" key="1">
    <source>
        <dbReference type="SAM" id="MobiDB-lite"/>
    </source>
</evidence>
<dbReference type="FunCoup" id="A0A0D2BBJ9">
    <property type="interactions" value="164"/>
</dbReference>
<evidence type="ECO:0008006" key="5">
    <source>
        <dbReference type="Google" id="ProtNLM"/>
    </source>
</evidence>
<proteinExistence type="predicted"/>
<dbReference type="RefSeq" id="XP_016218598.1">
    <property type="nucleotide sequence ID" value="XM_016353445.1"/>
</dbReference>
<dbReference type="GO" id="GO:0005737">
    <property type="term" value="C:cytoplasm"/>
    <property type="evidence" value="ECO:0007669"/>
    <property type="project" value="TreeGrafter"/>
</dbReference>
<dbReference type="InterPro" id="IPR029033">
    <property type="entry name" value="His_PPase_superfam"/>
</dbReference>
<dbReference type="InterPro" id="IPR050275">
    <property type="entry name" value="PGM_Phosphatase"/>
</dbReference>
<dbReference type="PANTHER" id="PTHR48100:SF1">
    <property type="entry name" value="HISTIDINE PHOSPHATASE FAMILY PROTEIN-RELATED"/>
    <property type="match status" value="1"/>
</dbReference>
<dbReference type="VEuPathDB" id="FungiDB:PV09_00671"/>
<dbReference type="CDD" id="cd07067">
    <property type="entry name" value="HP_PGM_like"/>
    <property type="match status" value="1"/>
</dbReference>
<name>A0A0D2BBJ9_9PEZI</name>
<dbReference type="SMART" id="SM00855">
    <property type="entry name" value="PGAM"/>
    <property type="match status" value="1"/>
</dbReference>
<evidence type="ECO:0000313" key="3">
    <source>
        <dbReference type="EMBL" id="KIW08729.1"/>
    </source>
</evidence>
<dbReference type="Proteomes" id="UP000053259">
    <property type="component" value="Unassembled WGS sequence"/>
</dbReference>
<sequence>MALFPYLHGSTSPPSLRRWRSCRFLLFCGFFLSFFTFLVFLRGYVMSQPPSTVPVAQHYLKYTALKGFFVQDEPSKIDKDFDYAKSNLGLIDRKYPSDTEPDSSKQTTQWQRLENYIQTLNSHAAEDEQYKLLYFGRHGEGEHNVAEAKYGTEAWDCYWSKLEGDGELKWADAHLTPEGEQQALTANKFWAKALKEEKIPAPESYYSSPLDRCCNTASLTFEGLDLPKDKPFKPLIKELMREVVGVHTCDRRSSATAIKSRWPNFTFEPNFAEEDPLWVADIRESDSQLDQRIKTLLDDIFTNDKHTYISLTSHSGAIGGFLRVLGHEPFGLQTGGVIPVLVKAERVRGQPPPVKVAPGIPPPTCPPPPGV</sequence>
<evidence type="ECO:0000256" key="2">
    <source>
        <dbReference type="SAM" id="Phobius"/>
    </source>
</evidence>
<accession>A0A0D2BBJ9</accession>
<dbReference type="InParanoid" id="A0A0D2BBJ9"/>
<dbReference type="SUPFAM" id="SSF53254">
    <property type="entry name" value="Phosphoglycerate mutase-like"/>
    <property type="match status" value="1"/>
</dbReference>
<dbReference type="PANTHER" id="PTHR48100">
    <property type="entry name" value="BROAD-SPECIFICITY PHOSPHATASE YOR283W-RELATED"/>
    <property type="match status" value="1"/>
</dbReference>
<organism evidence="3 4">
    <name type="scientific">Verruconis gallopava</name>
    <dbReference type="NCBI Taxonomy" id="253628"/>
    <lineage>
        <taxon>Eukaryota</taxon>
        <taxon>Fungi</taxon>
        <taxon>Dikarya</taxon>
        <taxon>Ascomycota</taxon>
        <taxon>Pezizomycotina</taxon>
        <taxon>Dothideomycetes</taxon>
        <taxon>Pleosporomycetidae</taxon>
        <taxon>Venturiales</taxon>
        <taxon>Sympoventuriaceae</taxon>
        <taxon>Verruconis</taxon>
    </lineage>
</organism>
<protein>
    <recommendedName>
        <fullName evidence="5">Phosphoglycerate mutase</fullName>
    </recommendedName>
</protein>
<keyword evidence="4" id="KW-1185">Reference proteome</keyword>
<keyword evidence="2" id="KW-0812">Transmembrane</keyword>
<dbReference type="OrthoDB" id="496981at2759"/>
<evidence type="ECO:0000313" key="4">
    <source>
        <dbReference type="Proteomes" id="UP000053259"/>
    </source>
</evidence>